<accession>A0ACC6JHW5</accession>
<reference evidence="1" key="1">
    <citation type="submission" date="2023-07" db="EMBL/GenBank/DDBJ databases">
        <title>Sorghum-associated microbial communities from plants grown in Nebraska, USA.</title>
        <authorList>
            <person name="Schachtman D."/>
        </authorList>
    </citation>
    <scope>NUCLEOTIDE SEQUENCE</scope>
    <source>
        <strain evidence="1">BE46</strain>
    </source>
</reference>
<keyword evidence="2" id="KW-1185">Reference proteome</keyword>
<gene>
    <name evidence="1" type="ORF">J2X87_000986</name>
</gene>
<comment type="caution">
    <text evidence="1">The sequence shown here is derived from an EMBL/GenBank/DDBJ whole genome shotgun (WGS) entry which is preliminary data.</text>
</comment>
<organism evidence="1 2">
    <name type="scientific">Pseudomonas synxantha</name>
    <dbReference type="NCBI Taxonomy" id="47883"/>
    <lineage>
        <taxon>Bacteria</taxon>
        <taxon>Pseudomonadati</taxon>
        <taxon>Pseudomonadota</taxon>
        <taxon>Gammaproteobacteria</taxon>
        <taxon>Pseudomonadales</taxon>
        <taxon>Pseudomonadaceae</taxon>
        <taxon>Pseudomonas</taxon>
    </lineage>
</organism>
<protein>
    <submittedName>
        <fullName evidence="1">Uncharacterized protein</fullName>
    </submittedName>
</protein>
<evidence type="ECO:0000313" key="1">
    <source>
        <dbReference type="EMBL" id="MDR6605921.1"/>
    </source>
</evidence>
<dbReference type="EMBL" id="JAVDSD010000002">
    <property type="protein sequence ID" value="MDR6605921.1"/>
    <property type="molecule type" value="Genomic_DNA"/>
</dbReference>
<sequence>MQTAADPGPAWPARPRIAAEFEGEARAVSGQVQESVGILPCRTWPANRCGNPSHPSGGRPARFMRGRMRLKVV</sequence>
<proteinExistence type="predicted"/>
<name>A0ACC6JHW5_9PSED</name>
<dbReference type="Proteomes" id="UP001259420">
    <property type="component" value="Unassembled WGS sequence"/>
</dbReference>
<evidence type="ECO:0000313" key="2">
    <source>
        <dbReference type="Proteomes" id="UP001259420"/>
    </source>
</evidence>